<comment type="caution">
    <text evidence="2">The sequence shown here is derived from an EMBL/GenBank/DDBJ whole genome shotgun (WGS) entry which is preliminary data.</text>
</comment>
<name>A0A838B493_9HYPH</name>
<sequence>MTKARKRNSGGEHVYLKDRMDSWSAGLELAFLLCALGLALLAAAYSPDGFWQGLWEALIQFWNNRA</sequence>
<dbReference type="AlphaFoldDB" id="A0A838B493"/>
<reference evidence="2 3" key="1">
    <citation type="submission" date="2020-07" db="EMBL/GenBank/DDBJ databases">
        <title>Definition of the novel symbiovar canariense within Mesorhizobium novociceri, a new species of genus Mesorhizobium nodulating Cicer canariense in the Caldera de Taburiente National Park (La Palma, Canary Islands).</title>
        <authorList>
            <person name="Leon-Barrios M."/>
            <person name="Perez-Yepez J."/>
            <person name="Flores-Felix J.D."/>
            <person name="Ramirez-Baena M.H."/>
            <person name="Pulido-Suarez L."/>
            <person name="Igual J.M."/>
            <person name="Velazquez E."/>
            <person name="Peix A."/>
        </authorList>
    </citation>
    <scope>NUCLEOTIDE SEQUENCE [LARGE SCALE GENOMIC DNA]</scope>
    <source>
        <strain evidence="2 3">CCANP35</strain>
    </source>
</reference>
<dbReference type="Proteomes" id="UP000558284">
    <property type="component" value="Unassembled WGS sequence"/>
</dbReference>
<organism evidence="2 3">
    <name type="scientific">Mesorhizobium neociceri</name>
    <dbReference type="NCBI Taxonomy" id="1307853"/>
    <lineage>
        <taxon>Bacteria</taxon>
        <taxon>Pseudomonadati</taxon>
        <taxon>Pseudomonadota</taxon>
        <taxon>Alphaproteobacteria</taxon>
        <taxon>Hyphomicrobiales</taxon>
        <taxon>Phyllobacteriaceae</taxon>
        <taxon>Mesorhizobium</taxon>
    </lineage>
</organism>
<gene>
    <name evidence="2" type="ORF">H0241_10030</name>
</gene>
<dbReference type="RefSeq" id="WP_181057243.1">
    <property type="nucleotide sequence ID" value="NZ_JACDTY010000003.1"/>
</dbReference>
<evidence type="ECO:0000256" key="1">
    <source>
        <dbReference type="SAM" id="Phobius"/>
    </source>
</evidence>
<keyword evidence="1" id="KW-0812">Transmembrane</keyword>
<proteinExistence type="predicted"/>
<keyword evidence="1" id="KW-1133">Transmembrane helix</keyword>
<keyword evidence="3" id="KW-1185">Reference proteome</keyword>
<evidence type="ECO:0000313" key="3">
    <source>
        <dbReference type="Proteomes" id="UP000558284"/>
    </source>
</evidence>
<keyword evidence="1" id="KW-0472">Membrane</keyword>
<feature type="transmembrane region" description="Helical" evidence="1">
    <location>
        <begin position="25"/>
        <end position="45"/>
    </location>
</feature>
<dbReference type="EMBL" id="JACDTY010000003">
    <property type="protein sequence ID" value="MBA1140594.1"/>
    <property type="molecule type" value="Genomic_DNA"/>
</dbReference>
<accession>A0A838B493</accession>
<protein>
    <submittedName>
        <fullName evidence="2">Uncharacterized protein</fullName>
    </submittedName>
</protein>
<evidence type="ECO:0000313" key="2">
    <source>
        <dbReference type="EMBL" id="MBA1140594.1"/>
    </source>
</evidence>